<feature type="compositionally biased region" description="Polar residues" evidence="1">
    <location>
        <begin position="314"/>
        <end position="331"/>
    </location>
</feature>
<feature type="compositionally biased region" description="Basic and acidic residues" evidence="1">
    <location>
        <begin position="418"/>
        <end position="438"/>
    </location>
</feature>
<feature type="compositionally biased region" description="Polar residues" evidence="1">
    <location>
        <begin position="254"/>
        <end position="263"/>
    </location>
</feature>
<dbReference type="Proteomes" id="UP000824890">
    <property type="component" value="Unassembled WGS sequence"/>
</dbReference>
<name>A0ABQ8CKF0_BRANA</name>
<sequence>MLVQNAVGLTIFWRSCHCKPKTEQKQRVGRNLDSRGKEMMDLRICSLESTDKTLSSHRRYQLKHKESNPGLQQELPQQTLKGHCLSSDTETGGEGGFHKIGFERKKDYWGLIRSKIEAVVKKRTPESEKQYGARPFCLDLGCLVSFCTHGRDPSSRVSRIDSCCCEGEFYRVSEKAKELLIMRKAREVAGDREVYTVQHFSSSLPTIRLNMKRLNPNPFNTASHIILFDARTRVSILDVEGTCVARSSQHHRFSSSPEIQTSDRPTKPELHSSSNLHRKHLLASNTGENRSPRRDLIHHRSPQNPKESIACIITLSTGELHSPSTRTQTNEPRQKRRIKDKRDKINPKRLGAESRRRKAVLHPPETRADDGGTEEASPPQRQKTGGDGSPPSPGERTRATKVLTAPSFQQPRCNSKTKNRDRLMADQSSDRRKAEETRRRHGVLILSERKTGSSDGTDAHAPTDRRTPPL</sequence>
<dbReference type="EMBL" id="JAGKQM010000007">
    <property type="protein sequence ID" value="KAH0917551.1"/>
    <property type="molecule type" value="Genomic_DNA"/>
</dbReference>
<comment type="caution">
    <text evidence="2">The sequence shown here is derived from an EMBL/GenBank/DDBJ whole genome shotgun (WGS) entry which is preliminary data.</text>
</comment>
<reference evidence="2 3" key="1">
    <citation type="submission" date="2021-05" db="EMBL/GenBank/DDBJ databases">
        <title>Genome Assembly of Synthetic Allotetraploid Brassica napus Reveals Homoeologous Exchanges between Subgenomes.</title>
        <authorList>
            <person name="Davis J.T."/>
        </authorList>
    </citation>
    <scope>NUCLEOTIDE SEQUENCE [LARGE SCALE GENOMIC DNA]</scope>
    <source>
        <strain evidence="3">cv. Da-Ae</strain>
        <tissue evidence="2">Seedling</tissue>
    </source>
</reference>
<feature type="region of interest" description="Disordered" evidence="1">
    <location>
        <begin position="247"/>
        <end position="470"/>
    </location>
</feature>
<evidence type="ECO:0000313" key="3">
    <source>
        <dbReference type="Proteomes" id="UP000824890"/>
    </source>
</evidence>
<accession>A0ABQ8CKF0</accession>
<proteinExistence type="predicted"/>
<gene>
    <name evidence="2" type="ORF">HID58_025211</name>
</gene>
<protein>
    <submittedName>
        <fullName evidence="2">Uncharacterized protein</fullName>
    </submittedName>
</protein>
<feature type="compositionally biased region" description="Basic and acidic residues" evidence="1">
    <location>
        <begin position="447"/>
        <end position="470"/>
    </location>
</feature>
<organism evidence="2 3">
    <name type="scientific">Brassica napus</name>
    <name type="common">Rape</name>
    <dbReference type="NCBI Taxonomy" id="3708"/>
    <lineage>
        <taxon>Eukaryota</taxon>
        <taxon>Viridiplantae</taxon>
        <taxon>Streptophyta</taxon>
        <taxon>Embryophyta</taxon>
        <taxon>Tracheophyta</taxon>
        <taxon>Spermatophyta</taxon>
        <taxon>Magnoliopsida</taxon>
        <taxon>eudicotyledons</taxon>
        <taxon>Gunneridae</taxon>
        <taxon>Pentapetalae</taxon>
        <taxon>rosids</taxon>
        <taxon>malvids</taxon>
        <taxon>Brassicales</taxon>
        <taxon>Brassicaceae</taxon>
        <taxon>Brassiceae</taxon>
        <taxon>Brassica</taxon>
    </lineage>
</organism>
<evidence type="ECO:0000313" key="2">
    <source>
        <dbReference type="EMBL" id="KAH0917551.1"/>
    </source>
</evidence>
<keyword evidence="3" id="KW-1185">Reference proteome</keyword>
<feature type="compositionally biased region" description="Polar residues" evidence="1">
    <location>
        <begin position="406"/>
        <end position="416"/>
    </location>
</feature>
<feature type="compositionally biased region" description="Basic and acidic residues" evidence="1">
    <location>
        <begin position="340"/>
        <end position="354"/>
    </location>
</feature>
<evidence type="ECO:0000256" key="1">
    <source>
        <dbReference type="SAM" id="MobiDB-lite"/>
    </source>
</evidence>